<name>A0A6J7IGC1_9ZZZZ</name>
<protein>
    <submittedName>
        <fullName evidence="1">Unannotated protein</fullName>
    </submittedName>
</protein>
<organism evidence="1">
    <name type="scientific">freshwater metagenome</name>
    <dbReference type="NCBI Taxonomy" id="449393"/>
    <lineage>
        <taxon>unclassified sequences</taxon>
        <taxon>metagenomes</taxon>
        <taxon>ecological metagenomes</taxon>
    </lineage>
</organism>
<gene>
    <name evidence="1" type="ORF">UFOPK3610_01899</name>
</gene>
<evidence type="ECO:0000313" key="1">
    <source>
        <dbReference type="EMBL" id="CAB4930228.1"/>
    </source>
</evidence>
<dbReference type="AlphaFoldDB" id="A0A6J7IGC1"/>
<dbReference type="EMBL" id="CAFBMR010000132">
    <property type="protein sequence ID" value="CAB4930228.1"/>
    <property type="molecule type" value="Genomic_DNA"/>
</dbReference>
<accession>A0A6J7IGC1</accession>
<reference evidence="1" key="1">
    <citation type="submission" date="2020-05" db="EMBL/GenBank/DDBJ databases">
        <authorList>
            <person name="Chiriac C."/>
            <person name="Salcher M."/>
            <person name="Ghai R."/>
            <person name="Kavagutti S V."/>
        </authorList>
    </citation>
    <scope>NUCLEOTIDE SEQUENCE</scope>
</reference>
<proteinExistence type="predicted"/>
<sequence>MESGRDRLDCSVHAALEFDRAGTSDDLTKSFTHHCLSEHRGGGGAVACDVVGLGGNLFDELRTEVLVGILKFDLTRDGHTIVGDGGCAPLLVDDDIASLWTERHLHGVG</sequence>
<dbReference type="AntiFam" id="ANF00222">
    <property type="entry name" value="Shadow ORF (opposite groL1)"/>
</dbReference>